<feature type="compositionally biased region" description="Basic residues" evidence="6">
    <location>
        <begin position="364"/>
        <end position="376"/>
    </location>
</feature>
<dbReference type="InterPro" id="IPR012302">
    <property type="entry name" value="Malic_NAD-bd"/>
</dbReference>
<feature type="domain" description="Malic enzyme N-terminal" evidence="8">
    <location>
        <begin position="1"/>
        <end position="68"/>
    </location>
</feature>
<dbReference type="GO" id="GO:0006108">
    <property type="term" value="P:malate metabolic process"/>
    <property type="evidence" value="ECO:0007669"/>
    <property type="project" value="TreeGrafter"/>
</dbReference>
<dbReference type="Proteomes" id="UP000622166">
    <property type="component" value="Unassembled WGS sequence"/>
</dbReference>
<gene>
    <name evidence="9" type="ORF">GCM10010365_72840</name>
</gene>
<feature type="domain" description="Malic enzyme NAD-binding" evidence="7">
    <location>
        <begin position="78"/>
        <end position="316"/>
    </location>
</feature>
<evidence type="ECO:0000259" key="7">
    <source>
        <dbReference type="SMART" id="SM00919"/>
    </source>
</evidence>
<evidence type="ECO:0008006" key="11">
    <source>
        <dbReference type="Google" id="ProtNLM"/>
    </source>
</evidence>
<dbReference type="GO" id="GO:0004470">
    <property type="term" value="F:malic enzyme activity"/>
    <property type="evidence" value="ECO:0007669"/>
    <property type="project" value="InterPro"/>
</dbReference>
<protein>
    <recommendedName>
        <fullName evidence="11">Malate dehydrogenase</fullName>
    </recommendedName>
</protein>
<feature type="compositionally biased region" description="Basic residues" evidence="6">
    <location>
        <begin position="630"/>
        <end position="643"/>
    </location>
</feature>
<keyword evidence="10" id="KW-1185">Reference proteome</keyword>
<organism evidence="9 10">
    <name type="scientific">Streptomyces poonensis</name>
    <dbReference type="NCBI Taxonomy" id="68255"/>
    <lineage>
        <taxon>Bacteria</taxon>
        <taxon>Bacillati</taxon>
        <taxon>Actinomycetota</taxon>
        <taxon>Actinomycetes</taxon>
        <taxon>Kitasatosporales</taxon>
        <taxon>Streptomycetaceae</taxon>
        <taxon>Streptomyces</taxon>
    </lineage>
</organism>
<keyword evidence="3 5" id="KW-0479">Metal-binding</keyword>
<feature type="region of interest" description="Disordered" evidence="6">
    <location>
        <begin position="295"/>
        <end position="392"/>
    </location>
</feature>
<reference evidence="9" key="2">
    <citation type="submission" date="2020-09" db="EMBL/GenBank/DDBJ databases">
        <authorList>
            <person name="Sun Q."/>
            <person name="Ohkuma M."/>
        </authorList>
    </citation>
    <scope>NUCLEOTIDE SEQUENCE</scope>
    <source>
        <strain evidence="9">JCM 4815</strain>
    </source>
</reference>
<accession>A0A918UY88</accession>
<evidence type="ECO:0000313" key="9">
    <source>
        <dbReference type="EMBL" id="GGZ41548.1"/>
    </source>
</evidence>
<dbReference type="InterPro" id="IPR001891">
    <property type="entry name" value="Malic_OxRdtase"/>
</dbReference>
<name>A0A918UY88_9ACTN</name>
<dbReference type="EMBL" id="BMVW01000026">
    <property type="protein sequence ID" value="GGZ41548.1"/>
    <property type="molecule type" value="Genomic_DNA"/>
</dbReference>
<comment type="caution">
    <text evidence="9">The sequence shown here is derived from an EMBL/GenBank/DDBJ whole genome shotgun (WGS) entry which is preliminary data.</text>
</comment>
<keyword evidence="4" id="KW-0520">NAD</keyword>
<comment type="similarity">
    <text evidence="2 5">Belongs to the malic enzymes family.</text>
</comment>
<dbReference type="AlphaFoldDB" id="A0A918UY88"/>
<dbReference type="InterPro" id="IPR012301">
    <property type="entry name" value="Malic_N_dom"/>
</dbReference>
<dbReference type="Pfam" id="PF00390">
    <property type="entry name" value="malic"/>
    <property type="match status" value="1"/>
</dbReference>
<dbReference type="GO" id="GO:0016616">
    <property type="term" value="F:oxidoreductase activity, acting on the CH-OH group of donors, NAD or NADP as acceptor"/>
    <property type="evidence" value="ECO:0007669"/>
    <property type="project" value="InterPro"/>
</dbReference>
<evidence type="ECO:0000256" key="5">
    <source>
        <dbReference type="RuleBase" id="RU003427"/>
    </source>
</evidence>
<dbReference type="Gene3D" id="3.40.50.720">
    <property type="entry name" value="NAD(P)-binding Rossmann-like Domain"/>
    <property type="match status" value="1"/>
</dbReference>
<evidence type="ECO:0000256" key="3">
    <source>
        <dbReference type="ARBA" id="ARBA00022723"/>
    </source>
</evidence>
<evidence type="ECO:0000313" key="10">
    <source>
        <dbReference type="Proteomes" id="UP000622166"/>
    </source>
</evidence>
<dbReference type="Pfam" id="PF03949">
    <property type="entry name" value="Malic_M"/>
    <property type="match status" value="1"/>
</dbReference>
<dbReference type="SUPFAM" id="SSF53223">
    <property type="entry name" value="Aminoacid dehydrogenase-like, N-terminal domain"/>
    <property type="match status" value="1"/>
</dbReference>
<evidence type="ECO:0000259" key="8">
    <source>
        <dbReference type="SMART" id="SM01274"/>
    </source>
</evidence>
<dbReference type="GO" id="GO:0046872">
    <property type="term" value="F:metal ion binding"/>
    <property type="evidence" value="ECO:0007669"/>
    <property type="project" value="UniProtKB-KW"/>
</dbReference>
<evidence type="ECO:0000256" key="4">
    <source>
        <dbReference type="ARBA" id="ARBA00023027"/>
    </source>
</evidence>
<dbReference type="NCBIfam" id="NF010052">
    <property type="entry name" value="PRK13529.1"/>
    <property type="match status" value="1"/>
</dbReference>
<proteinExistence type="inferred from homology"/>
<feature type="compositionally biased region" description="Pro residues" evidence="6">
    <location>
        <begin position="328"/>
        <end position="341"/>
    </location>
</feature>
<dbReference type="SMART" id="SM01274">
    <property type="entry name" value="malic"/>
    <property type="match status" value="1"/>
</dbReference>
<dbReference type="GO" id="GO:0051287">
    <property type="term" value="F:NAD binding"/>
    <property type="evidence" value="ECO:0007669"/>
    <property type="project" value="InterPro"/>
</dbReference>
<feature type="compositionally biased region" description="Low complexity" evidence="6">
    <location>
        <begin position="342"/>
        <end position="359"/>
    </location>
</feature>
<reference evidence="9" key="1">
    <citation type="journal article" date="2014" name="Int. J. Syst. Evol. Microbiol.">
        <title>Complete genome sequence of Corynebacterium casei LMG S-19264T (=DSM 44701T), isolated from a smear-ripened cheese.</title>
        <authorList>
            <consortium name="US DOE Joint Genome Institute (JGI-PGF)"/>
            <person name="Walter F."/>
            <person name="Albersmeier A."/>
            <person name="Kalinowski J."/>
            <person name="Ruckert C."/>
        </authorList>
    </citation>
    <scope>NUCLEOTIDE SEQUENCE</scope>
    <source>
        <strain evidence="9">JCM 4815</strain>
    </source>
</reference>
<comment type="cofactor">
    <cofactor evidence="1">
        <name>Mn(2+)</name>
        <dbReference type="ChEBI" id="CHEBI:29035"/>
    </cofactor>
</comment>
<dbReference type="PANTHER" id="PTHR23406:SF34">
    <property type="entry name" value="NAD-DEPENDENT MALIC ENZYME, MITOCHONDRIAL"/>
    <property type="match status" value="1"/>
</dbReference>
<dbReference type="PROSITE" id="PS00331">
    <property type="entry name" value="MALIC_ENZYMES"/>
    <property type="match status" value="1"/>
</dbReference>
<dbReference type="SMART" id="SM00919">
    <property type="entry name" value="Malic_M"/>
    <property type="match status" value="1"/>
</dbReference>
<dbReference type="InterPro" id="IPR036291">
    <property type="entry name" value="NAD(P)-bd_dom_sf"/>
</dbReference>
<evidence type="ECO:0000256" key="6">
    <source>
        <dbReference type="SAM" id="MobiDB-lite"/>
    </source>
</evidence>
<dbReference type="PRINTS" id="PR00072">
    <property type="entry name" value="MALOXRDTASE"/>
</dbReference>
<dbReference type="InterPro" id="IPR037062">
    <property type="entry name" value="Malic_N_dom_sf"/>
</dbReference>
<dbReference type="RefSeq" id="WP_276530296.1">
    <property type="nucleotide sequence ID" value="NZ_BMVW01000026.1"/>
</dbReference>
<dbReference type="SUPFAM" id="SSF51735">
    <property type="entry name" value="NAD(P)-binding Rossmann-fold domains"/>
    <property type="match status" value="1"/>
</dbReference>
<feature type="compositionally biased region" description="Basic residues" evidence="6">
    <location>
        <begin position="299"/>
        <end position="313"/>
    </location>
</feature>
<feature type="region of interest" description="Disordered" evidence="6">
    <location>
        <begin position="621"/>
        <end position="657"/>
    </location>
</feature>
<evidence type="ECO:0000256" key="1">
    <source>
        <dbReference type="ARBA" id="ARBA00001936"/>
    </source>
</evidence>
<sequence length="657" mass="71159">MLDAGTNRPELLDNPLYLGIHHKRVDQETYDFFIDAYVDTAATLFPNALLHWEDFGPANARRILDRYRHKAFTFNDDIQGTGAVNLAAVLAGVHATDLPLAEHRIVIFGAGSAGIGIADQLREALITQGLRPEQATGRILAVDRHGLLTEGQHDMRDFQLRYARRAAEVDDWRYDAEAGGILLDEVVARVRPTILIGTSGQGGAFTEDIVRAMASHTDRPIILPMSNPTRLAEAVPADLLAWTQGRALIATGSPFGPVEHEGVTYQLGQANNALVFPGLGLGAIVAKADRVTDATLHHGSARRRKTDRRHSRRSALPPRSPSSTRHPSPWPSPWPRPPPATASPVPRSTRTPSSVSAPPCGSRSTRRSRPLTHRRPATSGPPPAARQVRGRAQHRLVQGPIASGGPHTAWRERITGFCPPGGSKGGVSGRTGLQEARIGEAAGTASPYPLEETALDPEVEMLIETDSDAYALWKALSLVVATHPLAPRPVSEDTAAVYLSVMGAEDLGHRTRVPLAGRRLSKALLGSVDTEPCSRRPLPSINVSRGREVKSAGSSWTALSAEPSHGATRCPATAGVQVSMHRPPRRARHFCPAGMPPTLGTASSQIPREDRHFHLALSERATDQSVQARARLRPGRSASRRRARCPERRQPVKMKWV</sequence>
<dbReference type="InterPro" id="IPR046346">
    <property type="entry name" value="Aminoacid_DH-like_N_sf"/>
</dbReference>
<dbReference type="Gene3D" id="3.40.50.10380">
    <property type="entry name" value="Malic enzyme, N-terminal domain"/>
    <property type="match status" value="1"/>
</dbReference>
<dbReference type="PANTHER" id="PTHR23406">
    <property type="entry name" value="MALIC ENZYME-RELATED"/>
    <property type="match status" value="1"/>
</dbReference>
<dbReference type="InterPro" id="IPR015884">
    <property type="entry name" value="Malic_enzyme_CS"/>
</dbReference>
<feature type="compositionally biased region" description="Low complexity" evidence="6">
    <location>
        <begin position="314"/>
        <end position="327"/>
    </location>
</feature>
<evidence type="ECO:0000256" key="2">
    <source>
        <dbReference type="ARBA" id="ARBA00008785"/>
    </source>
</evidence>
<dbReference type="GO" id="GO:0005829">
    <property type="term" value="C:cytosol"/>
    <property type="evidence" value="ECO:0007669"/>
    <property type="project" value="TreeGrafter"/>
</dbReference>